<evidence type="ECO:0000256" key="6">
    <source>
        <dbReference type="ARBA" id="ARBA00022679"/>
    </source>
</evidence>
<evidence type="ECO:0000256" key="10">
    <source>
        <dbReference type="ARBA" id="ARBA00023136"/>
    </source>
</evidence>
<dbReference type="GO" id="GO:0016740">
    <property type="term" value="F:transferase activity"/>
    <property type="evidence" value="ECO:0007669"/>
    <property type="project" value="UniProtKB-KW"/>
</dbReference>
<keyword evidence="10 12" id="KW-0472">Membrane</keyword>
<organism evidence="13 14">
    <name type="scientific">Aspergillus cavernicola</name>
    <dbReference type="NCBI Taxonomy" id="176166"/>
    <lineage>
        <taxon>Eukaryota</taxon>
        <taxon>Fungi</taxon>
        <taxon>Dikarya</taxon>
        <taxon>Ascomycota</taxon>
        <taxon>Pezizomycotina</taxon>
        <taxon>Eurotiomycetes</taxon>
        <taxon>Eurotiomycetidae</taxon>
        <taxon>Eurotiales</taxon>
        <taxon>Aspergillaceae</taxon>
        <taxon>Aspergillus</taxon>
        <taxon>Aspergillus subgen. Nidulantes</taxon>
    </lineage>
</organism>
<dbReference type="Proteomes" id="UP001610335">
    <property type="component" value="Unassembled WGS sequence"/>
</dbReference>
<evidence type="ECO:0000256" key="1">
    <source>
        <dbReference type="ARBA" id="ARBA00004389"/>
    </source>
</evidence>
<comment type="function">
    <text evidence="11">Participates in the formation of the lipid-linked precursor oligosaccharide for N-glycosylation. Involved in assembling the dolichol-pyrophosphate-GlcNAc(2)-Man(5) intermediate on the cytoplasmic surface of the ER.</text>
</comment>
<feature type="transmembrane region" description="Helical" evidence="12">
    <location>
        <begin position="6"/>
        <end position="23"/>
    </location>
</feature>
<evidence type="ECO:0000256" key="8">
    <source>
        <dbReference type="ARBA" id="ARBA00022824"/>
    </source>
</evidence>
<dbReference type="Pfam" id="PF13692">
    <property type="entry name" value="Glyco_trans_1_4"/>
    <property type="match status" value="1"/>
</dbReference>
<gene>
    <name evidence="13" type="ORF">BDW59DRAFT_165898</name>
</gene>
<dbReference type="SUPFAM" id="SSF53756">
    <property type="entry name" value="UDP-Glycosyltransferase/glycogen phosphorylase"/>
    <property type="match status" value="1"/>
</dbReference>
<comment type="caution">
    <text evidence="13">The sequence shown here is derived from an EMBL/GenBank/DDBJ whole genome shotgun (WGS) entry which is preliminary data.</text>
</comment>
<evidence type="ECO:0000313" key="14">
    <source>
        <dbReference type="Proteomes" id="UP001610335"/>
    </source>
</evidence>
<dbReference type="Gene3D" id="3.40.50.2000">
    <property type="entry name" value="Glycogen Phosphorylase B"/>
    <property type="match status" value="1"/>
</dbReference>
<dbReference type="PANTHER" id="PTHR13036">
    <property type="entry name" value="BETA1,4 MANNOSYLTRANSFERASE"/>
    <property type="match status" value="1"/>
</dbReference>
<keyword evidence="6 13" id="KW-0808">Transferase</keyword>
<sequence length="459" mass="50941">MIEFVIEIAFYISTAVTLFIFMLPSQYLPKHRQSHGSSEEPKTTAQVLVLGDIGRSPRMQYHALSIACGGGQVEIIGYHESEVHPDISSHPRISIAAIPPHPSCLQTSNKLLFLLFGPLKVLFQIVSLLRILAYRTRPAEWLLVQNPPSIPTLAIASLVCFFRQTKLIIDWHNFGYTILALKLGDTHPLVKISRWYEKAFCRSAIAHFCVTKAMASVLKKEFDLKTPILPLHDRPARQFRPILDHQEREEFLLSLPEAAPVRSQIKEGTVKVIVSSTSWTPDEDFSLLIDALCRYSEVASTSSPHLPQIFAVITGKGPQREMYVERISSLQREGKLRGVTICTAWLSTGDYARLLASASLGVSLHTSSSGVDLPMKVVDMFGSGLPVVGWSRFEAWPELVTEGVNGRGFGSSDELVEQLVDLLGNPDKLEKLCVGARDAGSYRWDDEWAPVAGKLLGIV</sequence>
<keyword evidence="8" id="KW-0256">Endoplasmic reticulum</keyword>
<keyword evidence="14" id="KW-1185">Reference proteome</keyword>
<dbReference type="PANTHER" id="PTHR13036:SF0">
    <property type="entry name" value="CHITOBIOSYLDIPHOSPHODOLICHOL BETA-MANNOSYLTRANSFERASE"/>
    <property type="match status" value="1"/>
</dbReference>
<evidence type="ECO:0000256" key="11">
    <source>
        <dbReference type="ARBA" id="ARBA00024899"/>
    </source>
</evidence>
<dbReference type="EC" id="2.4.1.142" evidence="3"/>
<name>A0ABR4HPS7_9EURO</name>
<feature type="transmembrane region" description="Helical" evidence="12">
    <location>
        <begin position="111"/>
        <end position="133"/>
    </location>
</feature>
<dbReference type="EMBL" id="JBFXLS010000091">
    <property type="protein sequence ID" value="KAL2817488.1"/>
    <property type="molecule type" value="Genomic_DNA"/>
</dbReference>
<keyword evidence="7 12" id="KW-0812">Transmembrane</keyword>
<evidence type="ECO:0000256" key="7">
    <source>
        <dbReference type="ARBA" id="ARBA00022692"/>
    </source>
</evidence>
<keyword evidence="9 12" id="KW-1133">Transmembrane helix</keyword>
<evidence type="ECO:0000256" key="12">
    <source>
        <dbReference type="SAM" id="Phobius"/>
    </source>
</evidence>
<evidence type="ECO:0000256" key="4">
    <source>
        <dbReference type="ARBA" id="ARBA00015841"/>
    </source>
</evidence>
<dbReference type="InterPro" id="IPR026051">
    <property type="entry name" value="ALG1-like"/>
</dbReference>
<evidence type="ECO:0000313" key="13">
    <source>
        <dbReference type="EMBL" id="KAL2817488.1"/>
    </source>
</evidence>
<evidence type="ECO:0000256" key="2">
    <source>
        <dbReference type="ARBA" id="ARBA00004922"/>
    </source>
</evidence>
<protein>
    <recommendedName>
        <fullName evidence="4">Chitobiosyldiphosphodolichol beta-mannosyltransferase</fullName>
        <ecNumber evidence="3">2.4.1.142</ecNumber>
    </recommendedName>
</protein>
<keyword evidence="5" id="KW-0328">Glycosyltransferase</keyword>
<comment type="subcellular location">
    <subcellularLocation>
        <location evidence="1">Endoplasmic reticulum membrane</location>
        <topology evidence="1">Single-pass membrane protein</topology>
    </subcellularLocation>
</comment>
<evidence type="ECO:0000256" key="9">
    <source>
        <dbReference type="ARBA" id="ARBA00022989"/>
    </source>
</evidence>
<evidence type="ECO:0000256" key="5">
    <source>
        <dbReference type="ARBA" id="ARBA00022676"/>
    </source>
</evidence>
<accession>A0ABR4HPS7</accession>
<proteinExistence type="predicted"/>
<evidence type="ECO:0000256" key="3">
    <source>
        <dbReference type="ARBA" id="ARBA00012611"/>
    </source>
</evidence>
<comment type="pathway">
    <text evidence="2">Protein modification; protein glycosylation.</text>
</comment>
<dbReference type="CDD" id="cd03816">
    <property type="entry name" value="GT33_ALG1-like"/>
    <property type="match status" value="1"/>
</dbReference>
<reference evidence="13 14" key="1">
    <citation type="submission" date="2024-07" db="EMBL/GenBank/DDBJ databases">
        <title>Section-level genome sequencing and comparative genomics of Aspergillus sections Usti and Cavernicolus.</title>
        <authorList>
            <consortium name="Lawrence Berkeley National Laboratory"/>
            <person name="Nybo J.L."/>
            <person name="Vesth T.C."/>
            <person name="Theobald S."/>
            <person name="Frisvad J.C."/>
            <person name="Larsen T.O."/>
            <person name="Kjaerboelling I."/>
            <person name="Rothschild-Mancinelli K."/>
            <person name="Lyhne E.K."/>
            <person name="Kogle M.E."/>
            <person name="Barry K."/>
            <person name="Clum A."/>
            <person name="Na H."/>
            <person name="Ledsgaard L."/>
            <person name="Lin J."/>
            <person name="Lipzen A."/>
            <person name="Kuo A."/>
            <person name="Riley R."/>
            <person name="Mondo S."/>
            <person name="LaButti K."/>
            <person name="Haridas S."/>
            <person name="Pangalinan J."/>
            <person name="Salamov A.A."/>
            <person name="Simmons B.A."/>
            <person name="Magnuson J.K."/>
            <person name="Chen J."/>
            <person name="Drula E."/>
            <person name="Henrissat B."/>
            <person name="Wiebenga A."/>
            <person name="Lubbers R.J."/>
            <person name="Gomes A.C."/>
            <person name="Makela M.R."/>
            <person name="Stajich J."/>
            <person name="Grigoriev I.V."/>
            <person name="Mortensen U.H."/>
            <person name="De vries R.P."/>
            <person name="Baker S.E."/>
            <person name="Andersen M.R."/>
        </authorList>
    </citation>
    <scope>NUCLEOTIDE SEQUENCE [LARGE SCALE GENOMIC DNA]</scope>
    <source>
        <strain evidence="13 14">CBS 600.67</strain>
    </source>
</reference>